<dbReference type="EMBL" id="JAPQKN010000007">
    <property type="protein sequence ID" value="KAJ5153128.1"/>
    <property type="molecule type" value="Genomic_DNA"/>
</dbReference>
<evidence type="ECO:0000256" key="1">
    <source>
        <dbReference type="ARBA" id="ARBA00004834"/>
    </source>
</evidence>
<dbReference type="Gene3D" id="2.115.10.20">
    <property type="entry name" value="Glycosyl hydrolase domain, family 43"/>
    <property type="match status" value="1"/>
</dbReference>
<evidence type="ECO:0000256" key="9">
    <source>
        <dbReference type="SAM" id="SignalP"/>
    </source>
</evidence>
<reference evidence="10" key="1">
    <citation type="submission" date="2022-11" db="EMBL/GenBank/DDBJ databases">
        <authorList>
            <person name="Petersen C."/>
        </authorList>
    </citation>
    <scope>NUCLEOTIDE SEQUENCE</scope>
    <source>
        <strain evidence="10">IBT 26290</strain>
    </source>
</reference>
<accession>A0A9W9LG03</accession>
<dbReference type="CDD" id="cd18831">
    <property type="entry name" value="GH43_AnAbnA-like"/>
    <property type="match status" value="1"/>
</dbReference>
<dbReference type="RefSeq" id="XP_056539436.1">
    <property type="nucleotide sequence ID" value="XM_056691730.1"/>
</dbReference>
<comment type="caution">
    <text evidence="10">The sequence shown here is derived from an EMBL/GenBank/DDBJ whole genome shotgun (WGS) entry which is preliminary data.</text>
</comment>
<dbReference type="InterPro" id="IPR050727">
    <property type="entry name" value="GH43_arabinanases"/>
</dbReference>
<evidence type="ECO:0000313" key="11">
    <source>
        <dbReference type="Proteomes" id="UP001149163"/>
    </source>
</evidence>
<name>A0A9W9LG03_9EURO</name>
<evidence type="ECO:0000256" key="6">
    <source>
        <dbReference type="PIRSR" id="PIRSR606710-1"/>
    </source>
</evidence>
<evidence type="ECO:0000256" key="3">
    <source>
        <dbReference type="ARBA" id="ARBA00022729"/>
    </source>
</evidence>
<keyword evidence="5 8" id="KW-0326">Glycosidase</keyword>
<dbReference type="SUPFAM" id="SSF75005">
    <property type="entry name" value="Arabinanase/levansucrase/invertase"/>
    <property type="match status" value="1"/>
</dbReference>
<feature type="active site" description="Proton acceptor" evidence="6">
    <location>
        <position position="52"/>
    </location>
</feature>
<dbReference type="Pfam" id="PF04616">
    <property type="entry name" value="Glyco_hydro_43"/>
    <property type="match status" value="1"/>
</dbReference>
<dbReference type="AlphaFoldDB" id="A0A9W9LG03"/>
<evidence type="ECO:0000256" key="7">
    <source>
        <dbReference type="PIRSR" id="PIRSR606710-2"/>
    </source>
</evidence>
<organism evidence="10 11">
    <name type="scientific">Penicillium canariense</name>
    <dbReference type="NCBI Taxonomy" id="189055"/>
    <lineage>
        <taxon>Eukaryota</taxon>
        <taxon>Fungi</taxon>
        <taxon>Dikarya</taxon>
        <taxon>Ascomycota</taxon>
        <taxon>Pezizomycotina</taxon>
        <taxon>Eurotiomycetes</taxon>
        <taxon>Eurotiomycetidae</taxon>
        <taxon>Eurotiales</taxon>
        <taxon>Aspergillaceae</taxon>
        <taxon>Penicillium</taxon>
    </lineage>
</organism>
<sequence>MYRSKLLFLWAALIALGRATPASHLWGPTLSRVYDTTDTLPRPNVGNLNVHDPNVVFWKDHYYLFKGGVHVPYFRAANMSGPWTQIGTVLDGDSVIHQGNRSRPWAPTTVERNGTFYCFYTLSTRGSRNSAIGVATTTVLDGSPWIDHGAVVRTGQGNGSTVWPFTVSNAIDASFIRDQATGQAYLNYGSFWHDIWQVPLADDWLSIKSPERPDAVQLTFIPREVVRPEEGSWLSYHDGYYYAWFSHGECCNFDEHGFPERNDEYSIRVGRSRAVRGPFVDHDNKMLLDGGGTVVYASNHGLVYAPGGLGVLARNDSSPDILYYHYLNTSIGFRDDQALLGWNYLKYDNGWPVVIDGIDAKTSAAPVYQLPSRLYLLTMMGRWSRSALCFTAFSEILANWGFSTGLWLYLLWS</sequence>
<dbReference type="PANTHER" id="PTHR43301">
    <property type="entry name" value="ARABINAN ENDO-1,5-ALPHA-L-ARABINOSIDASE"/>
    <property type="match status" value="1"/>
</dbReference>
<dbReference type="OrthoDB" id="195678at2759"/>
<feature type="site" description="Important for catalytic activity, responsible for pKa modulation of the active site Glu and correct orientation of both the proton donor and substrate" evidence="7">
    <location>
        <position position="172"/>
    </location>
</feature>
<dbReference type="GO" id="GO:0004553">
    <property type="term" value="F:hydrolase activity, hydrolyzing O-glycosyl compounds"/>
    <property type="evidence" value="ECO:0007669"/>
    <property type="project" value="InterPro"/>
</dbReference>
<evidence type="ECO:0000256" key="8">
    <source>
        <dbReference type="RuleBase" id="RU361187"/>
    </source>
</evidence>
<comment type="similarity">
    <text evidence="2 8">Belongs to the glycosyl hydrolase 43 family.</text>
</comment>
<feature type="signal peptide" evidence="9">
    <location>
        <begin position="1"/>
        <end position="19"/>
    </location>
</feature>
<dbReference type="GeneID" id="81430906"/>
<evidence type="ECO:0008006" key="12">
    <source>
        <dbReference type="Google" id="ProtNLM"/>
    </source>
</evidence>
<dbReference type="InterPro" id="IPR023296">
    <property type="entry name" value="Glyco_hydro_beta-prop_sf"/>
</dbReference>
<gene>
    <name evidence="10" type="ORF">N7482_009606</name>
</gene>
<evidence type="ECO:0000256" key="2">
    <source>
        <dbReference type="ARBA" id="ARBA00009865"/>
    </source>
</evidence>
<keyword evidence="3 9" id="KW-0732">Signal</keyword>
<feature type="active site" description="Proton donor" evidence="6">
    <location>
        <position position="230"/>
    </location>
</feature>
<feature type="chain" id="PRO_5040958209" description="Arabinan endo-1,5-alpha-L-arabinosidase" evidence="9">
    <location>
        <begin position="20"/>
        <end position="413"/>
    </location>
</feature>
<keyword evidence="11" id="KW-1185">Reference proteome</keyword>
<dbReference type="GO" id="GO:0005975">
    <property type="term" value="P:carbohydrate metabolic process"/>
    <property type="evidence" value="ECO:0007669"/>
    <property type="project" value="InterPro"/>
</dbReference>
<evidence type="ECO:0000256" key="4">
    <source>
        <dbReference type="ARBA" id="ARBA00022801"/>
    </source>
</evidence>
<proteinExistence type="inferred from homology"/>
<dbReference type="PANTHER" id="PTHR43301:SF5">
    <property type="entry name" value="ARABINAN ENDO-1,5-ALPHA-L-ARABINOSIDASE D-RELATED"/>
    <property type="match status" value="1"/>
</dbReference>
<dbReference type="Proteomes" id="UP001149163">
    <property type="component" value="Unassembled WGS sequence"/>
</dbReference>
<protein>
    <recommendedName>
        <fullName evidence="12">Arabinan endo-1,5-alpha-L-arabinosidase</fullName>
    </recommendedName>
</protein>
<comment type="pathway">
    <text evidence="1">Glycan metabolism; L-arabinan degradation.</text>
</comment>
<keyword evidence="4 8" id="KW-0378">Hydrolase</keyword>
<evidence type="ECO:0000313" key="10">
    <source>
        <dbReference type="EMBL" id="KAJ5153128.1"/>
    </source>
</evidence>
<dbReference type="InterPro" id="IPR006710">
    <property type="entry name" value="Glyco_hydro_43"/>
</dbReference>
<reference evidence="10" key="2">
    <citation type="journal article" date="2023" name="IMA Fungus">
        <title>Comparative genomic study of the Penicillium genus elucidates a diverse pangenome and 15 lateral gene transfer events.</title>
        <authorList>
            <person name="Petersen C."/>
            <person name="Sorensen T."/>
            <person name="Nielsen M.R."/>
            <person name="Sondergaard T.E."/>
            <person name="Sorensen J.L."/>
            <person name="Fitzpatrick D.A."/>
            <person name="Frisvad J.C."/>
            <person name="Nielsen K.L."/>
        </authorList>
    </citation>
    <scope>NUCLEOTIDE SEQUENCE</scope>
    <source>
        <strain evidence="10">IBT 26290</strain>
    </source>
</reference>
<evidence type="ECO:0000256" key="5">
    <source>
        <dbReference type="ARBA" id="ARBA00023295"/>
    </source>
</evidence>